<name>A0A852SQL0_9MICO</name>
<evidence type="ECO:0000313" key="7">
    <source>
        <dbReference type="Proteomes" id="UP000549913"/>
    </source>
</evidence>
<gene>
    <name evidence="6" type="ORF">BJ984_002279</name>
</gene>
<dbReference type="InterPro" id="IPR025996">
    <property type="entry name" value="MT1864/Rv1816-like_C"/>
</dbReference>
<evidence type="ECO:0000313" key="6">
    <source>
        <dbReference type="EMBL" id="NYD71121.1"/>
    </source>
</evidence>
<keyword evidence="1" id="KW-0805">Transcription regulation</keyword>
<feature type="domain" description="HTH tetR-type" evidence="5">
    <location>
        <begin position="16"/>
        <end position="76"/>
    </location>
</feature>
<evidence type="ECO:0000259" key="5">
    <source>
        <dbReference type="PROSITE" id="PS50977"/>
    </source>
</evidence>
<dbReference type="SUPFAM" id="SSF46689">
    <property type="entry name" value="Homeodomain-like"/>
    <property type="match status" value="1"/>
</dbReference>
<dbReference type="PANTHER" id="PTHR30055:SF220">
    <property type="entry name" value="TETR-FAMILY REGULATORY PROTEIN"/>
    <property type="match status" value="1"/>
</dbReference>
<dbReference type="InterPro" id="IPR036271">
    <property type="entry name" value="Tet_transcr_reg_TetR-rel_C_sf"/>
</dbReference>
<dbReference type="InterPro" id="IPR009057">
    <property type="entry name" value="Homeodomain-like_sf"/>
</dbReference>
<dbReference type="InterPro" id="IPR001647">
    <property type="entry name" value="HTH_TetR"/>
</dbReference>
<evidence type="ECO:0000256" key="2">
    <source>
        <dbReference type="ARBA" id="ARBA00023125"/>
    </source>
</evidence>
<organism evidence="6 7">
    <name type="scientific">Herbiconiux flava</name>
    <dbReference type="NCBI Taxonomy" id="881268"/>
    <lineage>
        <taxon>Bacteria</taxon>
        <taxon>Bacillati</taxon>
        <taxon>Actinomycetota</taxon>
        <taxon>Actinomycetes</taxon>
        <taxon>Micrococcales</taxon>
        <taxon>Microbacteriaceae</taxon>
        <taxon>Herbiconiux</taxon>
    </lineage>
</organism>
<protein>
    <submittedName>
        <fullName evidence="6">AcrR family transcriptional regulator</fullName>
    </submittedName>
</protein>
<comment type="caution">
    <text evidence="6">The sequence shown here is derived from an EMBL/GenBank/DDBJ whole genome shotgun (WGS) entry which is preliminary data.</text>
</comment>
<dbReference type="Proteomes" id="UP000549913">
    <property type="component" value="Unassembled WGS sequence"/>
</dbReference>
<dbReference type="GO" id="GO:0003700">
    <property type="term" value="F:DNA-binding transcription factor activity"/>
    <property type="evidence" value="ECO:0007669"/>
    <property type="project" value="TreeGrafter"/>
</dbReference>
<dbReference type="InterPro" id="IPR050109">
    <property type="entry name" value="HTH-type_TetR-like_transc_reg"/>
</dbReference>
<dbReference type="RefSeq" id="WP_179548141.1">
    <property type="nucleotide sequence ID" value="NZ_BSEW01000002.1"/>
</dbReference>
<dbReference type="PROSITE" id="PS50977">
    <property type="entry name" value="HTH_TETR_2"/>
    <property type="match status" value="1"/>
</dbReference>
<evidence type="ECO:0000256" key="1">
    <source>
        <dbReference type="ARBA" id="ARBA00023015"/>
    </source>
</evidence>
<keyword evidence="2 4" id="KW-0238">DNA-binding</keyword>
<evidence type="ECO:0000256" key="4">
    <source>
        <dbReference type="PROSITE-ProRule" id="PRU00335"/>
    </source>
</evidence>
<reference evidence="6 7" key="1">
    <citation type="submission" date="2020-07" db="EMBL/GenBank/DDBJ databases">
        <title>Sequencing the genomes of 1000 actinobacteria strains.</title>
        <authorList>
            <person name="Klenk H.-P."/>
        </authorList>
    </citation>
    <scope>NUCLEOTIDE SEQUENCE [LARGE SCALE GENOMIC DNA]</scope>
    <source>
        <strain evidence="6 7">DSM 26474</strain>
    </source>
</reference>
<dbReference type="AlphaFoldDB" id="A0A852SQL0"/>
<dbReference type="PANTHER" id="PTHR30055">
    <property type="entry name" value="HTH-TYPE TRANSCRIPTIONAL REGULATOR RUTR"/>
    <property type="match status" value="1"/>
</dbReference>
<dbReference type="EMBL" id="JACCBM010000001">
    <property type="protein sequence ID" value="NYD71121.1"/>
    <property type="molecule type" value="Genomic_DNA"/>
</dbReference>
<keyword evidence="3" id="KW-0804">Transcription</keyword>
<sequence length="217" mass="23271">MSDEEPPPSRSTYRHGGLREALLEAGIGMAREGGPDAVVLREATRRAGVSPNAAYRHFADREALLKAVSDSCLGFAADRIERELAEHPPTGPDGTLTEADARAMLRAVGLGYLAFAREEPGLFRTAYSVPDDLSHAFDAAKAGRAGRTPFQLVGLALDAMVETGAMPAARRQNAEFLAWATVHGLGMLIIDGPLRGLDDRMVDFATSRLLDMVDRGL</sequence>
<proteinExistence type="predicted"/>
<dbReference type="GO" id="GO:0000976">
    <property type="term" value="F:transcription cis-regulatory region binding"/>
    <property type="evidence" value="ECO:0007669"/>
    <property type="project" value="TreeGrafter"/>
</dbReference>
<dbReference type="Pfam" id="PF13305">
    <property type="entry name" value="TetR_C_33"/>
    <property type="match status" value="1"/>
</dbReference>
<dbReference type="SUPFAM" id="SSF48498">
    <property type="entry name" value="Tetracyclin repressor-like, C-terminal domain"/>
    <property type="match status" value="1"/>
</dbReference>
<evidence type="ECO:0000256" key="3">
    <source>
        <dbReference type="ARBA" id="ARBA00023163"/>
    </source>
</evidence>
<accession>A0A852SQL0</accession>
<feature type="DNA-binding region" description="H-T-H motif" evidence="4">
    <location>
        <begin position="39"/>
        <end position="58"/>
    </location>
</feature>
<dbReference type="Pfam" id="PF00440">
    <property type="entry name" value="TetR_N"/>
    <property type="match status" value="1"/>
</dbReference>
<keyword evidence="7" id="KW-1185">Reference proteome</keyword>
<dbReference type="Gene3D" id="1.10.357.10">
    <property type="entry name" value="Tetracycline Repressor, domain 2"/>
    <property type="match status" value="1"/>
</dbReference>